<name>A6JLT6_RAT</name>
<gene>
    <name evidence="1" type="ORF">rCG_55808</name>
</gene>
<reference evidence="2" key="1">
    <citation type="submission" date="2005-09" db="EMBL/GenBank/DDBJ databases">
        <authorList>
            <person name="Mural R.J."/>
            <person name="Li P.W."/>
            <person name="Adams M.D."/>
            <person name="Amanatides P.G."/>
            <person name="Baden-Tillson H."/>
            <person name="Barnstead M."/>
            <person name="Chin S.H."/>
            <person name="Dew I."/>
            <person name="Evans C.A."/>
            <person name="Ferriera S."/>
            <person name="Flanigan M."/>
            <person name="Fosler C."/>
            <person name="Glodek A."/>
            <person name="Gu Z."/>
            <person name="Holt R.A."/>
            <person name="Jennings D."/>
            <person name="Kraft C.L."/>
            <person name="Lu F."/>
            <person name="Nguyen T."/>
            <person name="Nusskern D.R."/>
            <person name="Pfannkoch C.M."/>
            <person name="Sitter C."/>
            <person name="Sutton G.G."/>
            <person name="Venter J.C."/>
            <person name="Wang Z."/>
            <person name="Woodage T."/>
            <person name="Zheng X.H."/>
            <person name="Zhong F."/>
        </authorList>
    </citation>
    <scope>NUCLEOTIDE SEQUENCE [LARGE SCALE GENOMIC DNA]</scope>
    <source>
        <strain>BN</strain>
        <strain evidence="2">Sprague-Dawley</strain>
    </source>
</reference>
<dbReference type="AlphaFoldDB" id="A6JLT6"/>
<sequence>MCAAAGKEVTLIGISEKISCILCRTHSDHSLVSFKDVT</sequence>
<evidence type="ECO:0000313" key="1">
    <source>
        <dbReference type="EMBL" id="EDL78613.1"/>
    </source>
</evidence>
<proteinExistence type="predicted"/>
<accession>A6JLT6</accession>
<dbReference type="EMBL" id="CH473990">
    <property type="protein sequence ID" value="EDL78613.1"/>
    <property type="molecule type" value="Genomic_DNA"/>
</dbReference>
<dbReference type="Proteomes" id="UP000234681">
    <property type="component" value="Chromosome 17"/>
</dbReference>
<protein>
    <submittedName>
        <fullName evidence="1">RCG55808</fullName>
    </submittedName>
</protein>
<organism evidence="1 2">
    <name type="scientific">Rattus norvegicus</name>
    <name type="common">Rat</name>
    <dbReference type="NCBI Taxonomy" id="10116"/>
    <lineage>
        <taxon>Eukaryota</taxon>
        <taxon>Metazoa</taxon>
        <taxon>Chordata</taxon>
        <taxon>Craniata</taxon>
        <taxon>Vertebrata</taxon>
        <taxon>Euteleostomi</taxon>
        <taxon>Mammalia</taxon>
        <taxon>Eutheria</taxon>
        <taxon>Euarchontoglires</taxon>
        <taxon>Glires</taxon>
        <taxon>Rodentia</taxon>
        <taxon>Myomorpha</taxon>
        <taxon>Muroidea</taxon>
        <taxon>Muridae</taxon>
        <taxon>Murinae</taxon>
        <taxon>Rattus</taxon>
    </lineage>
</organism>
<evidence type="ECO:0000313" key="2">
    <source>
        <dbReference type="Proteomes" id="UP000234681"/>
    </source>
</evidence>